<dbReference type="InterPro" id="IPR004145">
    <property type="entry name" value="DUF243"/>
</dbReference>
<evidence type="ECO:0000313" key="4">
    <source>
        <dbReference type="Proteomes" id="UP000007798"/>
    </source>
</evidence>
<reference evidence="3 4" key="1">
    <citation type="journal article" date="2007" name="Nature">
        <title>Evolution of genes and genomes on the Drosophila phylogeny.</title>
        <authorList>
            <consortium name="Drosophila 12 Genomes Consortium"/>
            <person name="Clark A.G."/>
            <person name="Eisen M.B."/>
            <person name="Smith D.R."/>
            <person name="Bergman C.M."/>
            <person name="Oliver B."/>
            <person name="Markow T.A."/>
            <person name="Kaufman T.C."/>
            <person name="Kellis M."/>
            <person name="Gelbart W."/>
            <person name="Iyer V.N."/>
            <person name="Pollard D.A."/>
            <person name="Sackton T.B."/>
            <person name="Larracuente A.M."/>
            <person name="Singh N.D."/>
            <person name="Abad J.P."/>
            <person name="Abt D.N."/>
            <person name="Adryan B."/>
            <person name="Aguade M."/>
            <person name="Akashi H."/>
            <person name="Anderson W.W."/>
            <person name="Aquadro C.F."/>
            <person name="Ardell D.H."/>
            <person name="Arguello R."/>
            <person name="Artieri C.G."/>
            <person name="Barbash D.A."/>
            <person name="Barker D."/>
            <person name="Barsanti P."/>
            <person name="Batterham P."/>
            <person name="Batzoglou S."/>
            <person name="Begun D."/>
            <person name="Bhutkar A."/>
            <person name="Blanco E."/>
            <person name="Bosak S.A."/>
            <person name="Bradley R.K."/>
            <person name="Brand A.D."/>
            <person name="Brent M.R."/>
            <person name="Brooks A.N."/>
            <person name="Brown R.H."/>
            <person name="Butlin R.K."/>
            <person name="Caggese C."/>
            <person name="Calvi B.R."/>
            <person name="Bernardo de Carvalho A."/>
            <person name="Caspi A."/>
            <person name="Castrezana S."/>
            <person name="Celniker S.E."/>
            <person name="Chang J.L."/>
            <person name="Chapple C."/>
            <person name="Chatterji S."/>
            <person name="Chinwalla A."/>
            <person name="Civetta A."/>
            <person name="Clifton S.W."/>
            <person name="Comeron J.M."/>
            <person name="Costello J.C."/>
            <person name="Coyne J.A."/>
            <person name="Daub J."/>
            <person name="David R.G."/>
            <person name="Delcher A.L."/>
            <person name="Delehaunty K."/>
            <person name="Do C.B."/>
            <person name="Ebling H."/>
            <person name="Edwards K."/>
            <person name="Eickbush T."/>
            <person name="Evans J.D."/>
            <person name="Filipski A."/>
            <person name="Findeiss S."/>
            <person name="Freyhult E."/>
            <person name="Fulton L."/>
            <person name="Fulton R."/>
            <person name="Garcia A.C."/>
            <person name="Gardiner A."/>
            <person name="Garfield D.A."/>
            <person name="Garvin B.E."/>
            <person name="Gibson G."/>
            <person name="Gilbert D."/>
            <person name="Gnerre S."/>
            <person name="Godfrey J."/>
            <person name="Good R."/>
            <person name="Gotea V."/>
            <person name="Gravely B."/>
            <person name="Greenberg A.J."/>
            <person name="Griffiths-Jones S."/>
            <person name="Gross S."/>
            <person name="Guigo R."/>
            <person name="Gustafson E.A."/>
            <person name="Haerty W."/>
            <person name="Hahn M.W."/>
            <person name="Halligan D.L."/>
            <person name="Halpern A.L."/>
            <person name="Halter G.M."/>
            <person name="Han M.V."/>
            <person name="Heger A."/>
            <person name="Hillier L."/>
            <person name="Hinrichs A.S."/>
            <person name="Holmes I."/>
            <person name="Hoskins R.A."/>
            <person name="Hubisz M.J."/>
            <person name="Hultmark D."/>
            <person name="Huntley M.A."/>
            <person name="Jaffe D.B."/>
            <person name="Jagadeeshan S."/>
            <person name="Jeck W.R."/>
            <person name="Johnson J."/>
            <person name="Jones C.D."/>
            <person name="Jordan W.C."/>
            <person name="Karpen G.H."/>
            <person name="Kataoka E."/>
            <person name="Keightley P.D."/>
            <person name="Kheradpour P."/>
            <person name="Kirkness E.F."/>
            <person name="Koerich L.B."/>
            <person name="Kristiansen K."/>
            <person name="Kudrna D."/>
            <person name="Kulathinal R.J."/>
            <person name="Kumar S."/>
            <person name="Kwok R."/>
            <person name="Lander E."/>
            <person name="Langley C.H."/>
            <person name="Lapoint R."/>
            <person name="Lazzaro B.P."/>
            <person name="Lee S.J."/>
            <person name="Levesque L."/>
            <person name="Li R."/>
            <person name="Lin C.F."/>
            <person name="Lin M.F."/>
            <person name="Lindblad-Toh K."/>
            <person name="Llopart A."/>
            <person name="Long M."/>
            <person name="Low L."/>
            <person name="Lozovsky E."/>
            <person name="Lu J."/>
            <person name="Luo M."/>
            <person name="Machado C.A."/>
            <person name="Makalowski W."/>
            <person name="Marzo M."/>
            <person name="Matsuda M."/>
            <person name="Matzkin L."/>
            <person name="McAllister B."/>
            <person name="McBride C.S."/>
            <person name="McKernan B."/>
            <person name="McKernan K."/>
            <person name="Mendez-Lago M."/>
            <person name="Minx P."/>
            <person name="Mollenhauer M.U."/>
            <person name="Montooth K."/>
            <person name="Mount S.M."/>
            <person name="Mu X."/>
            <person name="Myers E."/>
            <person name="Negre B."/>
            <person name="Newfeld S."/>
            <person name="Nielsen R."/>
            <person name="Noor M.A."/>
            <person name="O'Grady P."/>
            <person name="Pachter L."/>
            <person name="Papaceit M."/>
            <person name="Parisi M.J."/>
            <person name="Parisi M."/>
            <person name="Parts L."/>
            <person name="Pedersen J.S."/>
            <person name="Pesole G."/>
            <person name="Phillippy A.M."/>
            <person name="Ponting C.P."/>
            <person name="Pop M."/>
            <person name="Porcelli D."/>
            <person name="Powell J.R."/>
            <person name="Prohaska S."/>
            <person name="Pruitt K."/>
            <person name="Puig M."/>
            <person name="Quesneville H."/>
            <person name="Ram K.R."/>
            <person name="Rand D."/>
            <person name="Rasmussen M.D."/>
            <person name="Reed L.K."/>
            <person name="Reenan R."/>
            <person name="Reily A."/>
            <person name="Remington K.A."/>
            <person name="Rieger T.T."/>
            <person name="Ritchie M.G."/>
            <person name="Robin C."/>
            <person name="Rogers Y.H."/>
            <person name="Rohde C."/>
            <person name="Rozas J."/>
            <person name="Rubenfield M.J."/>
            <person name="Ruiz A."/>
            <person name="Russo S."/>
            <person name="Salzberg S.L."/>
            <person name="Sanchez-Gracia A."/>
            <person name="Saranga D.J."/>
            <person name="Sato H."/>
            <person name="Schaeffer S.W."/>
            <person name="Schatz M.C."/>
            <person name="Schlenke T."/>
            <person name="Schwartz R."/>
            <person name="Segarra C."/>
            <person name="Singh R.S."/>
            <person name="Sirot L."/>
            <person name="Sirota M."/>
            <person name="Sisneros N.B."/>
            <person name="Smith C.D."/>
            <person name="Smith T.F."/>
            <person name="Spieth J."/>
            <person name="Stage D.E."/>
            <person name="Stark A."/>
            <person name="Stephan W."/>
            <person name="Strausberg R.L."/>
            <person name="Strempel S."/>
            <person name="Sturgill D."/>
            <person name="Sutton G."/>
            <person name="Sutton G.G."/>
            <person name="Tao W."/>
            <person name="Teichmann S."/>
            <person name="Tobari Y.N."/>
            <person name="Tomimura Y."/>
            <person name="Tsolas J.M."/>
            <person name="Valente V.L."/>
            <person name="Venter E."/>
            <person name="Venter J.C."/>
            <person name="Vicario S."/>
            <person name="Vieira F.G."/>
            <person name="Vilella A.J."/>
            <person name="Villasante A."/>
            <person name="Walenz B."/>
            <person name="Wang J."/>
            <person name="Wasserman M."/>
            <person name="Watts T."/>
            <person name="Wilson D."/>
            <person name="Wilson R.K."/>
            <person name="Wing R.A."/>
            <person name="Wolfner M.F."/>
            <person name="Wong A."/>
            <person name="Wong G.K."/>
            <person name="Wu C.I."/>
            <person name="Wu G."/>
            <person name="Yamamoto D."/>
            <person name="Yang H.P."/>
            <person name="Yang S.P."/>
            <person name="Yorke J.A."/>
            <person name="Yoshida K."/>
            <person name="Zdobnov E."/>
            <person name="Zhang P."/>
            <person name="Zhang Y."/>
            <person name="Zimin A.V."/>
            <person name="Baldwin J."/>
            <person name="Abdouelleil A."/>
            <person name="Abdulkadir J."/>
            <person name="Abebe A."/>
            <person name="Abera B."/>
            <person name="Abreu J."/>
            <person name="Acer S.C."/>
            <person name="Aftuck L."/>
            <person name="Alexander A."/>
            <person name="An P."/>
            <person name="Anderson E."/>
            <person name="Anderson S."/>
            <person name="Arachi H."/>
            <person name="Azer M."/>
            <person name="Bachantsang P."/>
            <person name="Barry A."/>
            <person name="Bayul T."/>
            <person name="Berlin A."/>
            <person name="Bessette D."/>
            <person name="Bloom T."/>
            <person name="Blye J."/>
            <person name="Boguslavskiy L."/>
            <person name="Bonnet C."/>
            <person name="Boukhgalter B."/>
            <person name="Bourzgui I."/>
            <person name="Brown A."/>
            <person name="Cahill P."/>
            <person name="Channer S."/>
            <person name="Cheshatsang Y."/>
            <person name="Chuda L."/>
            <person name="Citroen M."/>
            <person name="Collymore A."/>
            <person name="Cooke P."/>
            <person name="Costello M."/>
            <person name="D'Aco K."/>
            <person name="Daza R."/>
            <person name="De Haan G."/>
            <person name="DeGray S."/>
            <person name="DeMaso C."/>
            <person name="Dhargay N."/>
            <person name="Dooley K."/>
            <person name="Dooley E."/>
            <person name="Doricent M."/>
            <person name="Dorje P."/>
            <person name="Dorjee K."/>
            <person name="Dupes A."/>
            <person name="Elong R."/>
            <person name="Falk J."/>
            <person name="Farina A."/>
            <person name="Faro S."/>
            <person name="Ferguson D."/>
            <person name="Fisher S."/>
            <person name="Foley C.D."/>
            <person name="Franke A."/>
            <person name="Friedrich D."/>
            <person name="Gadbois L."/>
            <person name="Gearin G."/>
            <person name="Gearin C.R."/>
            <person name="Giannoukos G."/>
            <person name="Goode T."/>
            <person name="Graham J."/>
            <person name="Grandbois E."/>
            <person name="Grewal S."/>
            <person name="Gyaltsen K."/>
            <person name="Hafez N."/>
            <person name="Hagos B."/>
            <person name="Hall J."/>
            <person name="Henson C."/>
            <person name="Hollinger A."/>
            <person name="Honan T."/>
            <person name="Huard M.D."/>
            <person name="Hughes L."/>
            <person name="Hurhula B."/>
            <person name="Husby M.E."/>
            <person name="Kamat A."/>
            <person name="Kanga B."/>
            <person name="Kashin S."/>
            <person name="Khazanovich D."/>
            <person name="Kisner P."/>
            <person name="Lance K."/>
            <person name="Lara M."/>
            <person name="Lee W."/>
            <person name="Lennon N."/>
            <person name="Letendre F."/>
            <person name="LeVine R."/>
            <person name="Lipovsky A."/>
            <person name="Liu X."/>
            <person name="Liu J."/>
            <person name="Liu S."/>
            <person name="Lokyitsang T."/>
            <person name="Lokyitsang Y."/>
            <person name="Lubonja R."/>
            <person name="Lui A."/>
            <person name="MacDonald P."/>
            <person name="Magnisalis V."/>
            <person name="Maru K."/>
            <person name="Matthews C."/>
            <person name="McCusker W."/>
            <person name="McDonough S."/>
            <person name="Mehta T."/>
            <person name="Meldrim J."/>
            <person name="Meneus L."/>
            <person name="Mihai O."/>
            <person name="Mihalev A."/>
            <person name="Mihova T."/>
            <person name="Mittelman R."/>
            <person name="Mlenga V."/>
            <person name="Montmayeur A."/>
            <person name="Mulrain L."/>
            <person name="Navidi A."/>
            <person name="Naylor J."/>
            <person name="Negash T."/>
            <person name="Nguyen T."/>
            <person name="Nguyen N."/>
            <person name="Nicol R."/>
            <person name="Norbu C."/>
            <person name="Norbu N."/>
            <person name="Novod N."/>
            <person name="O'Neill B."/>
            <person name="Osman S."/>
            <person name="Markiewicz E."/>
            <person name="Oyono O.L."/>
            <person name="Patti C."/>
            <person name="Phunkhang P."/>
            <person name="Pierre F."/>
            <person name="Priest M."/>
            <person name="Raghuraman S."/>
            <person name="Rege F."/>
            <person name="Reyes R."/>
            <person name="Rise C."/>
            <person name="Rogov P."/>
            <person name="Ross K."/>
            <person name="Ryan E."/>
            <person name="Settipalli S."/>
            <person name="Shea T."/>
            <person name="Sherpa N."/>
            <person name="Shi L."/>
            <person name="Shih D."/>
            <person name="Sparrow T."/>
            <person name="Spaulding J."/>
            <person name="Stalker J."/>
            <person name="Stange-Thomann N."/>
            <person name="Stavropoulos S."/>
            <person name="Stone C."/>
            <person name="Strader C."/>
            <person name="Tesfaye S."/>
            <person name="Thomson T."/>
            <person name="Thoulutsang Y."/>
            <person name="Thoulutsang D."/>
            <person name="Topham K."/>
            <person name="Topping I."/>
            <person name="Tsamla T."/>
            <person name="Vassiliev H."/>
            <person name="Vo A."/>
            <person name="Wangchuk T."/>
            <person name="Wangdi T."/>
            <person name="Weiand M."/>
            <person name="Wilkinson J."/>
            <person name="Wilson A."/>
            <person name="Yadav S."/>
            <person name="Young G."/>
            <person name="Yu Q."/>
            <person name="Zembek L."/>
            <person name="Zhong D."/>
            <person name="Zimmer A."/>
            <person name="Zwirko Z."/>
            <person name="Jaffe D.B."/>
            <person name="Alvarez P."/>
            <person name="Brockman W."/>
            <person name="Butler J."/>
            <person name="Chin C."/>
            <person name="Gnerre S."/>
            <person name="Grabherr M."/>
            <person name="Kleber M."/>
            <person name="Mauceli E."/>
            <person name="MacCallum I."/>
        </authorList>
    </citation>
    <scope>NUCLEOTIDE SEQUENCE [LARGE SCALE GENOMIC DNA]</scope>
    <source>
        <strain evidence="4">Tucson 14030-0811.24</strain>
    </source>
</reference>
<feature type="signal peptide" evidence="1">
    <location>
        <begin position="1"/>
        <end position="16"/>
    </location>
</feature>
<dbReference type="PANTHER" id="PTHR31927:SF2">
    <property type="entry name" value="FI07246P-RELATED"/>
    <property type="match status" value="1"/>
</dbReference>
<feature type="domain" description="DUF243" evidence="2">
    <location>
        <begin position="59"/>
        <end position="161"/>
    </location>
</feature>
<dbReference type="PANTHER" id="PTHR31927">
    <property type="entry name" value="FI07246P-RELATED-RELATED"/>
    <property type="match status" value="1"/>
</dbReference>
<accession>A0A0Q9X373</accession>
<protein>
    <recommendedName>
        <fullName evidence="2">DUF243 domain-containing protein</fullName>
    </recommendedName>
</protein>
<dbReference type="Pfam" id="PF03103">
    <property type="entry name" value="DUF243"/>
    <property type="match status" value="1"/>
</dbReference>
<evidence type="ECO:0000259" key="2">
    <source>
        <dbReference type="SMART" id="SM00690"/>
    </source>
</evidence>
<dbReference type="Proteomes" id="UP000007798">
    <property type="component" value="Unassembled WGS sequence"/>
</dbReference>
<evidence type="ECO:0000256" key="1">
    <source>
        <dbReference type="SAM" id="SignalP"/>
    </source>
</evidence>
<feature type="chain" id="PRO_5006387435" description="DUF243 domain-containing protein" evidence="1">
    <location>
        <begin position="17"/>
        <end position="311"/>
    </location>
</feature>
<dbReference type="GO" id="GO:0040003">
    <property type="term" value="P:chitin-based cuticle development"/>
    <property type="evidence" value="ECO:0007669"/>
    <property type="project" value="TreeGrafter"/>
</dbReference>
<gene>
    <name evidence="3" type="primary">Dwil\GK13324</name>
    <name evidence="3" type="ORF">Dwil_GK13324</name>
</gene>
<dbReference type="OrthoDB" id="7858756at2759"/>
<dbReference type="InParanoid" id="A0A0Q9X373"/>
<keyword evidence="4" id="KW-1185">Reference proteome</keyword>
<keyword evidence="1" id="KW-0732">Signal</keyword>
<sequence>MLRIVLFMLLASRCSAKLGYQYQQNTAGLTSYDTPPYGYDTAYTPLPATQSADQYNEHADFHKHFYAFEAPYDSIEEAELIEQKIAAISQKNLQVVFIKAPENKVVEGALHALAKQNSEDKTAIYVLNKQTDANELASKLSALQTQRKHKPQVHFVKYRTDAEAAQAQQQIQAQYDGAPSARPVAEQATSLGYYPEQQPQPDQGYYPDAPSPQSAYLPPLPSYASFPQGYNAAAQGLVDLPPLPEPQQDNLDARTAKSSRIDFRVNERNRPGSRMIFPTESQPRVYLPPATVSNQYLPPNNGIKRRRRAYF</sequence>
<dbReference type="SMART" id="SM00690">
    <property type="entry name" value="DM5"/>
    <property type="match status" value="1"/>
</dbReference>
<evidence type="ECO:0000313" key="3">
    <source>
        <dbReference type="EMBL" id="KRF99971.1"/>
    </source>
</evidence>
<organism evidence="3 4">
    <name type="scientific">Drosophila willistoni</name>
    <name type="common">Fruit fly</name>
    <dbReference type="NCBI Taxonomy" id="7260"/>
    <lineage>
        <taxon>Eukaryota</taxon>
        <taxon>Metazoa</taxon>
        <taxon>Ecdysozoa</taxon>
        <taxon>Arthropoda</taxon>
        <taxon>Hexapoda</taxon>
        <taxon>Insecta</taxon>
        <taxon>Pterygota</taxon>
        <taxon>Neoptera</taxon>
        <taxon>Endopterygota</taxon>
        <taxon>Diptera</taxon>
        <taxon>Brachycera</taxon>
        <taxon>Muscomorpha</taxon>
        <taxon>Ephydroidea</taxon>
        <taxon>Drosophilidae</taxon>
        <taxon>Drosophila</taxon>
        <taxon>Sophophora</taxon>
    </lineage>
</organism>
<dbReference type="EMBL" id="CH964272">
    <property type="protein sequence ID" value="KRF99971.1"/>
    <property type="molecule type" value="Genomic_DNA"/>
</dbReference>
<dbReference type="FunCoup" id="A0A0Q9X373">
    <property type="interactions" value="45"/>
</dbReference>
<dbReference type="GO" id="GO:0062129">
    <property type="term" value="C:chitin-based extracellular matrix"/>
    <property type="evidence" value="ECO:0007669"/>
    <property type="project" value="TreeGrafter"/>
</dbReference>
<name>A0A0Q9X373_DROWI</name>
<dbReference type="GO" id="GO:0008010">
    <property type="term" value="F:structural constituent of chitin-based larval cuticle"/>
    <property type="evidence" value="ECO:0007669"/>
    <property type="project" value="TreeGrafter"/>
</dbReference>
<proteinExistence type="predicted"/>
<dbReference type="AlphaFoldDB" id="A0A0Q9X373"/>